<evidence type="ECO:0000313" key="2">
    <source>
        <dbReference type="Proteomes" id="UP001370758"/>
    </source>
</evidence>
<organism evidence="1 2">
    <name type="scientific">Arthrobotrys musiformis</name>
    <dbReference type="NCBI Taxonomy" id="47236"/>
    <lineage>
        <taxon>Eukaryota</taxon>
        <taxon>Fungi</taxon>
        <taxon>Dikarya</taxon>
        <taxon>Ascomycota</taxon>
        <taxon>Pezizomycotina</taxon>
        <taxon>Orbiliomycetes</taxon>
        <taxon>Orbiliales</taxon>
        <taxon>Orbiliaceae</taxon>
        <taxon>Arthrobotrys</taxon>
    </lineage>
</organism>
<dbReference type="AlphaFoldDB" id="A0AAV9WR57"/>
<dbReference type="EMBL" id="JAVHJL010000001">
    <property type="protein sequence ID" value="KAK6512245.1"/>
    <property type="molecule type" value="Genomic_DNA"/>
</dbReference>
<gene>
    <name evidence="1" type="ORF">TWF481_001135</name>
</gene>
<proteinExistence type="predicted"/>
<accession>A0AAV9WR57</accession>
<sequence>MRSFIKSFLHISKLPLTSNINKKNTVNMVHHEWVGAGLTSTYHDHTVKLHNQLADYAFNGRFDKALECIEEDPDLVNSWRLRGPEDTRPASGWTTLHQAALLSTSTISHIERLISLGAWRNLTTVNTNQTAYDIAKANNRSRDILDALKPHYERRVDEEIVKNLQRGLEEVINSRVKRMIEQNRFRIPTVAVLLELQGLSLWCPIPGFYGGFHIQLKEDNSIQTESSCRVAGGSGQTHVISPDGTWKITADGLY</sequence>
<name>A0AAV9WR57_9PEZI</name>
<comment type="caution">
    <text evidence="1">The sequence shown here is derived from an EMBL/GenBank/DDBJ whole genome shotgun (WGS) entry which is preliminary data.</text>
</comment>
<dbReference type="Proteomes" id="UP001370758">
    <property type="component" value="Unassembled WGS sequence"/>
</dbReference>
<protein>
    <submittedName>
        <fullName evidence="1">Uncharacterized protein</fullName>
    </submittedName>
</protein>
<reference evidence="1 2" key="1">
    <citation type="submission" date="2023-08" db="EMBL/GenBank/DDBJ databases">
        <authorList>
            <person name="Palmer J.M."/>
        </authorList>
    </citation>
    <scope>NUCLEOTIDE SEQUENCE [LARGE SCALE GENOMIC DNA]</scope>
    <source>
        <strain evidence="1 2">TWF481</strain>
    </source>
</reference>
<evidence type="ECO:0000313" key="1">
    <source>
        <dbReference type="EMBL" id="KAK6512245.1"/>
    </source>
</evidence>
<keyword evidence="2" id="KW-1185">Reference proteome</keyword>